<dbReference type="AlphaFoldDB" id="A0A7K3RVJ8"/>
<dbReference type="PANTHER" id="PTHR42718:SF46">
    <property type="entry name" value="BLR6921 PROTEIN"/>
    <property type="match status" value="1"/>
</dbReference>
<keyword evidence="7" id="KW-0046">Antibiotic resistance</keyword>
<keyword evidence="4 8" id="KW-0812">Transmembrane</keyword>
<accession>A0A7K3RVJ8</accession>
<dbReference type="InterPro" id="IPR036259">
    <property type="entry name" value="MFS_trans_sf"/>
</dbReference>
<dbReference type="Proteomes" id="UP000469670">
    <property type="component" value="Unassembled WGS sequence"/>
</dbReference>
<keyword evidence="2" id="KW-0813">Transport</keyword>
<comment type="caution">
    <text evidence="10">The sequence shown here is derived from an EMBL/GenBank/DDBJ whole genome shotgun (WGS) entry which is preliminary data.</text>
</comment>
<feature type="domain" description="Major facilitator superfamily (MFS) profile" evidence="9">
    <location>
        <begin position="1"/>
        <end position="78"/>
    </location>
</feature>
<name>A0A7K3RVJ8_9ACTN</name>
<keyword evidence="5 8" id="KW-1133">Transmembrane helix</keyword>
<dbReference type="GO" id="GO:0005886">
    <property type="term" value="C:plasma membrane"/>
    <property type="evidence" value="ECO:0007669"/>
    <property type="project" value="UniProtKB-SubCell"/>
</dbReference>
<evidence type="ECO:0000259" key="9">
    <source>
        <dbReference type="PROSITE" id="PS50850"/>
    </source>
</evidence>
<dbReference type="PANTHER" id="PTHR42718">
    <property type="entry name" value="MAJOR FACILITATOR SUPERFAMILY MULTIDRUG TRANSPORTER MFSC"/>
    <property type="match status" value="1"/>
</dbReference>
<evidence type="ECO:0000256" key="1">
    <source>
        <dbReference type="ARBA" id="ARBA00004651"/>
    </source>
</evidence>
<dbReference type="PROSITE" id="PS50850">
    <property type="entry name" value="MFS"/>
    <property type="match status" value="1"/>
</dbReference>
<evidence type="ECO:0000256" key="7">
    <source>
        <dbReference type="ARBA" id="ARBA00023251"/>
    </source>
</evidence>
<dbReference type="EMBL" id="JAAGMP010000639">
    <property type="protein sequence ID" value="NEC19260.1"/>
    <property type="molecule type" value="Genomic_DNA"/>
</dbReference>
<sequence length="78" mass="7826">FTVMLATSIVNVALPQIRDGVGLSDEGVTWVVNAYSLAFGALLLPGGRAGDLLGRRRVLVAGLGLFAGASLAAALASS</sequence>
<evidence type="ECO:0000313" key="11">
    <source>
        <dbReference type="Proteomes" id="UP000469670"/>
    </source>
</evidence>
<dbReference type="GO" id="GO:0046677">
    <property type="term" value="P:response to antibiotic"/>
    <property type="evidence" value="ECO:0007669"/>
    <property type="project" value="UniProtKB-KW"/>
</dbReference>
<evidence type="ECO:0000256" key="3">
    <source>
        <dbReference type="ARBA" id="ARBA00022475"/>
    </source>
</evidence>
<dbReference type="RefSeq" id="WP_164202367.1">
    <property type="nucleotide sequence ID" value="NZ_JAAGMP010000639.1"/>
</dbReference>
<evidence type="ECO:0000256" key="5">
    <source>
        <dbReference type="ARBA" id="ARBA00022989"/>
    </source>
</evidence>
<reference evidence="10 11" key="1">
    <citation type="submission" date="2020-01" db="EMBL/GenBank/DDBJ databases">
        <title>Insect and environment-associated Actinomycetes.</title>
        <authorList>
            <person name="Currrie C."/>
            <person name="Chevrette M."/>
            <person name="Carlson C."/>
            <person name="Stubbendieck R."/>
            <person name="Wendt-Pienkowski E."/>
        </authorList>
    </citation>
    <scope>NUCLEOTIDE SEQUENCE [LARGE SCALE GENOMIC DNA]</scope>
    <source>
        <strain evidence="10 11">SID7590</strain>
    </source>
</reference>
<dbReference type="InterPro" id="IPR020846">
    <property type="entry name" value="MFS_dom"/>
</dbReference>
<organism evidence="10 11">
    <name type="scientific">Streptomyces parvus</name>
    <dbReference type="NCBI Taxonomy" id="66428"/>
    <lineage>
        <taxon>Bacteria</taxon>
        <taxon>Bacillati</taxon>
        <taxon>Actinomycetota</taxon>
        <taxon>Actinomycetes</taxon>
        <taxon>Kitasatosporales</taxon>
        <taxon>Streptomycetaceae</taxon>
        <taxon>Streptomyces</taxon>
    </lineage>
</organism>
<feature type="non-terminal residue" evidence="10">
    <location>
        <position position="1"/>
    </location>
</feature>
<evidence type="ECO:0000256" key="8">
    <source>
        <dbReference type="SAM" id="Phobius"/>
    </source>
</evidence>
<evidence type="ECO:0000256" key="2">
    <source>
        <dbReference type="ARBA" id="ARBA00022448"/>
    </source>
</evidence>
<dbReference type="Gene3D" id="1.20.1720.10">
    <property type="entry name" value="Multidrug resistance protein D"/>
    <property type="match status" value="1"/>
</dbReference>
<keyword evidence="6 8" id="KW-0472">Membrane</keyword>
<proteinExistence type="predicted"/>
<feature type="transmembrane region" description="Helical" evidence="8">
    <location>
        <begin position="58"/>
        <end position="76"/>
    </location>
</feature>
<keyword evidence="3" id="KW-1003">Cell membrane</keyword>
<dbReference type="InterPro" id="IPR011701">
    <property type="entry name" value="MFS"/>
</dbReference>
<dbReference type="SUPFAM" id="SSF103473">
    <property type="entry name" value="MFS general substrate transporter"/>
    <property type="match status" value="1"/>
</dbReference>
<gene>
    <name evidence="10" type="ORF">G3I50_13465</name>
</gene>
<comment type="subcellular location">
    <subcellularLocation>
        <location evidence="1">Cell membrane</location>
        <topology evidence="1">Multi-pass membrane protein</topology>
    </subcellularLocation>
</comment>
<dbReference type="GO" id="GO:0022857">
    <property type="term" value="F:transmembrane transporter activity"/>
    <property type="evidence" value="ECO:0007669"/>
    <property type="project" value="InterPro"/>
</dbReference>
<feature type="non-terminal residue" evidence="10">
    <location>
        <position position="78"/>
    </location>
</feature>
<evidence type="ECO:0000256" key="6">
    <source>
        <dbReference type="ARBA" id="ARBA00023136"/>
    </source>
</evidence>
<dbReference type="Pfam" id="PF07690">
    <property type="entry name" value="MFS_1"/>
    <property type="match status" value="1"/>
</dbReference>
<feature type="transmembrane region" description="Helical" evidence="8">
    <location>
        <begin position="28"/>
        <end position="46"/>
    </location>
</feature>
<evidence type="ECO:0000256" key="4">
    <source>
        <dbReference type="ARBA" id="ARBA00022692"/>
    </source>
</evidence>
<evidence type="ECO:0000313" key="10">
    <source>
        <dbReference type="EMBL" id="NEC19260.1"/>
    </source>
</evidence>
<protein>
    <submittedName>
        <fullName evidence="10">MFS transporter</fullName>
    </submittedName>
</protein>